<evidence type="ECO:0000256" key="1">
    <source>
        <dbReference type="SAM" id="SignalP"/>
    </source>
</evidence>
<dbReference type="EMBL" id="PDSK01000118">
    <property type="protein sequence ID" value="PIE32085.1"/>
    <property type="molecule type" value="Genomic_DNA"/>
</dbReference>
<organism evidence="2 3">
    <name type="scientific">candidate division KSB3 bacterium</name>
    <dbReference type="NCBI Taxonomy" id="2044937"/>
    <lineage>
        <taxon>Bacteria</taxon>
        <taxon>candidate division KSB3</taxon>
    </lineage>
</organism>
<evidence type="ECO:0000313" key="3">
    <source>
        <dbReference type="Proteomes" id="UP000230821"/>
    </source>
</evidence>
<accession>A0A2G6K8W1</accession>
<feature type="chain" id="PRO_5013546006" description="DUF3352 domain-containing protein" evidence="1">
    <location>
        <begin position="26"/>
        <end position="573"/>
    </location>
</feature>
<sequence length="573" mass="60902">MKQTKRLLTVVICVMLAGMSGMVAAVQAQAPEDNVFAVIKISNPEALLPEIAGLVDKFQPGFGGMVNSMMVGSQVFKNPEWKGMDMAGGYTAVVLNPMMYMPNPVGIIVPLTNKDEYIEALSETLTGGEETDGVYNFIQPNQKSLMVGIAGNAAILTESPEVVAQVKALVESNSAALSDVPVVKGQIAASIDLEKIFTAMQPMIDMFKQQALAGMAQDEQMPGGVEEMLEAEINILLDMFQQTKQVQLGIGIEPEGVRLAKAVFPVEDSDLSAFMAAQMPKSSNVMGMIPGDSAVLMSGSINFTPEFKEGYMGFLKAAVGAGEVFDEATSEKIEVWVEKAFDAFGSDLAVGMLSPTSDSIVTEVLSLKDAAKAKELMAEYPEIFEMMTGQMMDEAVEKIGLDIKMSLAESVETKGGEILSYDFNLGADVIPDPNGQEAFKQLLGEKLSLPIGFTDQYAIVGFGKGGQAQVASIMEVLDSGAKTAAAVSPAAFGLPEENNLFMFLSVPKILAWAKAKNVPGLPPFEVKEGPGVAMAGRFVESHFEGELYLPVEELLILKGISGQAKGAAAPPAQ</sequence>
<reference evidence="2 3" key="1">
    <citation type="submission" date="2017-10" db="EMBL/GenBank/DDBJ databases">
        <title>Novel microbial diversity and functional potential in the marine mammal oral microbiome.</title>
        <authorList>
            <person name="Dudek N.K."/>
            <person name="Sun C.L."/>
            <person name="Burstein D."/>
            <person name="Kantor R.S."/>
            <person name="Aliaga Goltsman D.S."/>
            <person name="Bik E.M."/>
            <person name="Thomas B.C."/>
            <person name="Banfield J.F."/>
            <person name="Relman D.A."/>
        </authorList>
    </citation>
    <scope>NUCLEOTIDE SEQUENCE [LARGE SCALE GENOMIC DNA]</scope>
    <source>
        <strain evidence="2">DOLJORAL78_47_16</strain>
    </source>
</reference>
<proteinExistence type="predicted"/>
<comment type="caution">
    <text evidence="2">The sequence shown here is derived from an EMBL/GenBank/DDBJ whole genome shotgun (WGS) entry which is preliminary data.</text>
</comment>
<keyword evidence="1" id="KW-0732">Signal</keyword>
<gene>
    <name evidence="2" type="ORF">CSA56_16610</name>
</gene>
<dbReference type="AlphaFoldDB" id="A0A2G6K8W1"/>
<protein>
    <recommendedName>
        <fullName evidence="4">DUF3352 domain-containing protein</fullName>
    </recommendedName>
</protein>
<feature type="signal peptide" evidence="1">
    <location>
        <begin position="1"/>
        <end position="25"/>
    </location>
</feature>
<evidence type="ECO:0000313" key="2">
    <source>
        <dbReference type="EMBL" id="PIE32085.1"/>
    </source>
</evidence>
<dbReference type="Proteomes" id="UP000230821">
    <property type="component" value="Unassembled WGS sequence"/>
</dbReference>
<evidence type="ECO:0008006" key="4">
    <source>
        <dbReference type="Google" id="ProtNLM"/>
    </source>
</evidence>
<name>A0A2G6K8W1_9BACT</name>